<proteinExistence type="predicted"/>
<sequence>MEFAGHPIIGAGHFLFRQLMADAPTRSNNLTVMTKAGPVPISYNPANEVVSAEVPHNIHIHKQGATASHILPVQASLAASNLQGLKETSPVVSMVKGVTYALVDLTERPDIFANILLGGSPDLDLDEGWSPSFTGVMYHRHLGSRAEGDLVTWNLSVCMIAIDLEAPACGSGGCSLGAYLALSNSQKGRHHRFYIDQGIKMGRDTQVIVDMVLDEDRKKVSTIKLAGHAAFVAEGSIFVD</sequence>
<keyword evidence="2" id="KW-1185">Reference proteome</keyword>
<accession>A0A9X0C4F5</accession>
<dbReference type="SUPFAM" id="SSF54506">
    <property type="entry name" value="Diaminopimelate epimerase-like"/>
    <property type="match status" value="1"/>
</dbReference>
<dbReference type="Proteomes" id="UP001149954">
    <property type="component" value="Unassembled WGS sequence"/>
</dbReference>
<organism evidence="1 2">
    <name type="scientific">Penicillium fimorum</name>
    <dbReference type="NCBI Taxonomy" id="1882269"/>
    <lineage>
        <taxon>Eukaryota</taxon>
        <taxon>Fungi</taxon>
        <taxon>Dikarya</taxon>
        <taxon>Ascomycota</taxon>
        <taxon>Pezizomycotina</taxon>
        <taxon>Eurotiomycetes</taxon>
        <taxon>Eurotiomycetidae</taxon>
        <taxon>Eurotiales</taxon>
        <taxon>Aspergillaceae</taxon>
        <taxon>Penicillium</taxon>
    </lineage>
</organism>
<gene>
    <name evidence="1" type="ORF">N7463_009111</name>
</gene>
<reference evidence="1" key="2">
    <citation type="journal article" date="2023" name="IMA Fungus">
        <title>Comparative genomic study of the Penicillium genus elucidates a diverse pangenome and 15 lateral gene transfer events.</title>
        <authorList>
            <person name="Petersen C."/>
            <person name="Sorensen T."/>
            <person name="Nielsen M.R."/>
            <person name="Sondergaard T.E."/>
            <person name="Sorensen J.L."/>
            <person name="Fitzpatrick D.A."/>
            <person name="Frisvad J.C."/>
            <person name="Nielsen K.L."/>
        </authorList>
    </citation>
    <scope>NUCLEOTIDE SEQUENCE</scope>
    <source>
        <strain evidence="1">IBT 29495</strain>
    </source>
</reference>
<dbReference type="GO" id="GO:0003824">
    <property type="term" value="F:catalytic activity"/>
    <property type="evidence" value="ECO:0007669"/>
    <property type="project" value="InterPro"/>
</dbReference>
<dbReference type="EMBL" id="JAPWDS010000005">
    <property type="protein sequence ID" value="KAJ5497124.1"/>
    <property type="molecule type" value="Genomic_DNA"/>
</dbReference>
<comment type="caution">
    <text evidence="1">The sequence shown here is derived from an EMBL/GenBank/DDBJ whole genome shotgun (WGS) entry which is preliminary data.</text>
</comment>
<name>A0A9X0C4F5_9EURO</name>
<reference evidence="1" key="1">
    <citation type="submission" date="2022-12" db="EMBL/GenBank/DDBJ databases">
        <authorList>
            <person name="Petersen C."/>
        </authorList>
    </citation>
    <scope>NUCLEOTIDE SEQUENCE</scope>
    <source>
        <strain evidence="1">IBT 29495</strain>
    </source>
</reference>
<dbReference type="OrthoDB" id="75169at2759"/>
<dbReference type="Pfam" id="PF02567">
    <property type="entry name" value="PhzC-PhzF"/>
    <property type="match status" value="1"/>
</dbReference>
<dbReference type="Gene3D" id="3.10.310.10">
    <property type="entry name" value="Diaminopimelate Epimerase, Chain A, domain 1"/>
    <property type="match status" value="2"/>
</dbReference>
<dbReference type="InterPro" id="IPR003719">
    <property type="entry name" value="Phenazine_PhzF-like"/>
</dbReference>
<dbReference type="AlphaFoldDB" id="A0A9X0C4F5"/>
<protein>
    <submittedName>
        <fullName evidence="1">Uncharacterized protein</fullName>
    </submittedName>
</protein>
<evidence type="ECO:0000313" key="2">
    <source>
        <dbReference type="Proteomes" id="UP001149954"/>
    </source>
</evidence>
<evidence type="ECO:0000313" key="1">
    <source>
        <dbReference type="EMBL" id="KAJ5497124.1"/>
    </source>
</evidence>